<dbReference type="GO" id="GO:0005525">
    <property type="term" value="F:GTP binding"/>
    <property type="evidence" value="ECO:0007669"/>
    <property type="project" value="UniProtKB-KW"/>
</dbReference>
<dbReference type="PROSITE" id="PS51716">
    <property type="entry name" value="G_IRG"/>
    <property type="match status" value="1"/>
</dbReference>
<dbReference type="AlphaFoldDB" id="A0A3B1J1K1"/>
<dbReference type="InParanoid" id="A0A3B1J1K1"/>
<keyword evidence="4" id="KW-0342">GTP-binding</keyword>
<evidence type="ECO:0000256" key="3">
    <source>
        <dbReference type="ARBA" id="ARBA00022801"/>
    </source>
</evidence>
<dbReference type="GO" id="GO:0016020">
    <property type="term" value="C:membrane"/>
    <property type="evidence" value="ECO:0007669"/>
    <property type="project" value="InterPro"/>
</dbReference>
<dbReference type="Bgee" id="ENSAMXG00000038534">
    <property type="expression patterns" value="Expressed in pharyngeal gill and 1 other cell type or tissue"/>
</dbReference>
<dbReference type="GeneTree" id="ENSGT00950000183007"/>
<keyword evidence="2" id="KW-0547">Nucleotide-binding</keyword>
<proteinExistence type="inferred from homology"/>
<dbReference type="SUPFAM" id="SSF52540">
    <property type="entry name" value="P-loop containing nucleoside triphosphate hydrolases"/>
    <property type="match status" value="1"/>
</dbReference>
<dbReference type="PANTHER" id="PTHR32341">
    <property type="entry name" value="INTERFERON-INDUCIBLE GTPASE"/>
    <property type="match status" value="1"/>
</dbReference>
<dbReference type="InterPro" id="IPR051515">
    <property type="entry name" value="IRG"/>
</dbReference>
<evidence type="ECO:0000256" key="5">
    <source>
        <dbReference type="SAM" id="MobiDB-lite"/>
    </source>
</evidence>
<reference evidence="7" key="3">
    <citation type="submission" date="2025-08" db="UniProtKB">
        <authorList>
            <consortium name="Ensembl"/>
        </authorList>
    </citation>
    <scope>IDENTIFICATION</scope>
</reference>
<comment type="similarity">
    <text evidence="1">Belongs to the TRAFAC class dynamin-like GTPase superfamily. IRG family.</text>
</comment>
<dbReference type="FunFam" id="3.40.50.300:FF:000541">
    <property type="entry name" value="Immunity related GTPase M"/>
    <property type="match status" value="1"/>
</dbReference>
<keyword evidence="3" id="KW-0378">Hydrolase</keyword>
<keyword evidence="8" id="KW-1185">Reference proteome</keyword>
<reference evidence="7" key="4">
    <citation type="submission" date="2025-09" db="UniProtKB">
        <authorList>
            <consortium name="Ensembl"/>
        </authorList>
    </citation>
    <scope>IDENTIFICATION</scope>
</reference>
<dbReference type="InterPro" id="IPR027417">
    <property type="entry name" value="P-loop_NTPase"/>
</dbReference>
<accession>A0A3B1J1K1</accession>
<protein>
    <submittedName>
        <fullName evidence="7">Immunity-related GTPase family, e4</fullName>
    </submittedName>
</protein>
<dbReference type="PANTHER" id="PTHR32341:SF10">
    <property type="entry name" value="INTERFERON-INDUCIBLE GTPASE 5"/>
    <property type="match status" value="1"/>
</dbReference>
<dbReference type="GO" id="GO:0016787">
    <property type="term" value="F:hydrolase activity"/>
    <property type="evidence" value="ECO:0007669"/>
    <property type="project" value="UniProtKB-KW"/>
</dbReference>
<reference evidence="8" key="1">
    <citation type="submission" date="2013-03" db="EMBL/GenBank/DDBJ databases">
        <authorList>
            <person name="Jeffery W."/>
            <person name="Warren W."/>
            <person name="Wilson R.K."/>
        </authorList>
    </citation>
    <scope>NUCLEOTIDE SEQUENCE</scope>
    <source>
        <strain evidence="8">female</strain>
    </source>
</reference>
<dbReference type="Pfam" id="PF05049">
    <property type="entry name" value="IIGP"/>
    <property type="match status" value="1"/>
</dbReference>
<evidence type="ECO:0000256" key="1">
    <source>
        <dbReference type="ARBA" id="ARBA00005429"/>
    </source>
</evidence>
<dbReference type="Gene3D" id="3.40.50.300">
    <property type="entry name" value="P-loop containing nucleotide triphosphate hydrolases"/>
    <property type="match status" value="1"/>
</dbReference>
<sequence length="305" mass="33605">MTSQSSDADEATKASGEPTFEKAKKKAQEKIDHLFNISLNIAVTGETGVGKSAFINAYRGLKDDDEGAAETGVTETTAEPTPYNHPTMPNVVLWDLPGVGTPNFKAKTYVKKMQIACVSFIIISSVRFKENEIMLAKEIQKRKKENKRKLSIKRKLSQESEMTKLVSTLNSELQSRCISNPSKKVDMLRSSSSAAFAIVSFWRLCAASLPVASVCLVACDTVTVDDSLQGLPFMWPDADLWKALRKRINVTSPELRNLEDLPSTFEGIVAASSAAADWAQLESFWQFGTVQGKYCSSNNLLHHDT</sequence>
<evidence type="ECO:0000259" key="6">
    <source>
        <dbReference type="PROSITE" id="PS51716"/>
    </source>
</evidence>
<dbReference type="Proteomes" id="UP000018467">
    <property type="component" value="Unassembled WGS sequence"/>
</dbReference>
<evidence type="ECO:0000256" key="4">
    <source>
        <dbReference type="ARBA" id="ARBA00023134"/>
    </source>
</evidence>
<evidence type="ECO:0000313" key="8">
    <source>
        <dbReference type="Proteomes" id="UP000018467"/>
    </source>
</evidence>
<reference evidence="8" key="2">
    <citation type="journal article" date="2014" name="Nat. Commun.">
        <title>The cavefish genome reveals candidate genes for eye loss.</title>
        <authorList>
            <person name="McGaugh S.E."/>
            <person name="Gross J.B."/>
            <person name="Aken B."/>
            <person name="Blin M."/>
            <person name="Borowsky R."/>
            <person name="Chalopin D."/>
            <person name="Hinaux H."/>
            <person name="Jeffery W.R."/>
            <person name="Keene A."/>
            <person name="Ma L."/>
            <person name="Minx P."/>
            <person name="Murphy D."/>
            <person name="O'Quin K.E."/>
            <person name="Retaux S."/>
            <person name="Rohner N."/>
            <person name="Searle S.M."/>
            <person name="Stahl B.A."/>
            <person name="Tabin C."/>
            <person name="Volff J.N."/>
            <person name="Yoshizawa M."/>
            <person name="Warren W.C."/>
        </authorList>
    </citation>
    <scope>NUCLEOTIDE SEQUENCE [LARGE SCALE GENOMIC DNA]</scope>
    <source>
        <strain evidence="8">female</strain>
    </source>
</reference>
<feature type="domain" description="IRG-type G" evidence="6">
    <location>
        <begin position="37"/>
        <end position="219"/>
    </location>
</feature>
<dbReference type="InterPro" id="IPR030385">
    <property type="entry name" value="G_IRG_dom"/>
</dbReference>
<dbReference type="Ensembl" id="ENSAMXT00000042653.1">
    <property type="protein sequence ID" value="ENSAMXP00000036073.1"/>
    <property type="gene ID" value="ENSAMXG00000038534.1"/>
</dbReference>
<feature type="region of interest" description="Disordered" evidence="5">
    <location>
        <begin position="1"/>
        <end position="25"/>
    </location>
</feature>
<name>A0A3B1J1K1_ASTMX</name>
<evidence type="ECO:0000256" key="2">
    <source>
        <dbReference type="ARBA" id="ARBA00022741"/>
    </source>
</evidence>
<organism evidence="7 8">
    <name type="scientific">Astyanax mexicanus</name>
    <name type="common">Blind cave fish</name>
    <name type="synonym">Astyanax fasciatus mexicanus</name>
    <dbReference type="NCBI Taxonomy" id="7994"/>
    <lineage>
        <taxon>Eukaryota</taxon>
        <taxon>Metazoa</taxon>
        <taxon>Chordata</taxon>
        <taxon>Craniata</taxon>
        <taxon>Vertebrata</taxon>
        <taxon>Euteleostomi</taxon>
        <taxon>Actinopterygii</taxon>
        <taxon>Neopterygii</taxon>
        <taxon>Teleostei</taxon>
        <taxon>Ostariophysi</taxon>
        <taxon>Characiformes</taxon>
        <taxon>Characoidei</taxon>
        <taxon>Acestrorhamphidae</taxon>
        <taxon>Acestrorhamphinae</taxon>
        <taxon>Astyanax</taxon>
    </lineage>
</organism>
<dbReference type="InterPro" id="IPR007743">
    <property type="entry name" value="Immunity-related_GTPase-like"/>
</dbReference>
<evidence type="ECO:0000313" key="7">
    <source>
        <dbReference type="Ensembl" id="ENSAMXP00000036073.1"/>
    </source>
</evidence>